<dbReference type="SUPFAM" id="SSF161098">
    <property type="entry name" value="MetI-like"/>
    <property type="match status" value="1"/>
</dbReference>
<dbReference type="PANTHER" id="PTHR43744:SF12">
    <property type="entry name" value="ABC TRANSPORTER PERMEASE PROTEIN MG189-RELATED"/>
    <property type="match status" value="1"/>
</dbReference>
<dbReference type="Gene3D" id="1.10.3720.10">
    <property type="entry name" value="MetI-like"/>
    <property type="match status" value="1"/>
</dbReference>
<evidence type="ECO:0000256" key="2">
    <source>
        <dbReference type="ARBA" id="ARBA00022448"/>
    </source>
</evidence>
<sequence>MTAADTTPATGSRRDRRARRWLATAGVLAAAVYLVPVYWMVVTSLKTGDAVFRVPPDLVPLPPTVESYARAVFADPDIARGLANSAVIAVGTTLVTLLIALPAAYGLAKFKVRGIGAVMMLMLIVQMVPSVNLALPMFVLFSGAGLVDSYAGLIIANCALAVPLAVTILRPYFLSVPEEVVEAAKMDGCSELASFVRIALPVSVPGIVTVAVVSFLGAWGEFVFGLSLATSEGIQPVTIVLAEITNEFGVRWNDLMAVSAVVALPVIAAFVFLQRYIVAGLTDGATKA</sequence>
<feature type="transmembrane region" description="Helical" evidence="7">
    <location>
        <begin position="150"/>
        <end position="173"/>
    </location>
</feature>
<evidence type="ECO:0000256" key="6">
    <source>
        <dbReference type="ARBA" id="ARBA00023136"/>
    </source>
</evidence>
<dbReference type="Pfam" id="PF00528">
    <property type="entry name" value="BPD_transp_1"/>
    <property type="match status" value="1"/>
</dbReference>
<dbReference type="InterPro" id="IPR035906">
    <property type="entry name" value="MetI-like_sf"/>
</dbReference>
<protein>
    <submittedName>
        <fullName evidence="9">Carbohydrate ABC transporter permease</fullName>
    </submittedName>
</protein>
<evidence type="ECO:0000256" key="1">
    <source>
        <dbReference type="ARBA" id="ARBA00004651"/>
    </source>
</evidence>
<dbReference type="InterPro" id="IPR000515">
    <property type="entry name" value="MetI-like"/>
</dbReference>
<evidence type="ECO:0000256" key="4">
    <source>
        <dbReference type="ARBA" id="ARBA00022692"/>
    </source>
</evidence>
<proteinExistence type="inferred from homology"/>
<dbReference type="Proteomes" id="UP001596470">
    <property type="component" value="Unassembled WGS sequence"/>
</dbReference>
<feature type="transmembrane region" description="Helical" evidence="7">
    <location>
        <begin position="255"/>
        <end position="273"/>
    </location>
</feature>
<keyword evidence="5 7" id="KW-1133">Transmembrane helix</keyword>
<accession>A0ABW2D9F9</accession>
<feature type="transmembrane region" description="Helical" evidence="7">
    <location>
        <begin position="21"/>
        <end position="41"/>
    </location>
</feature>
<feature type="transmembrane region" description="Helical" evidence="7">
    <location>
        <begin position="120"/>
        <end position="144"/>
    </location>
</feature>
<evidence type="ECO:0000256" key="5">
    <source>
        <dbReference type="ARBA" id="ARBA00022989"/>
    </source>
</evidence>
<dbReference type="CDD" id="cd06261">
    <property type="entry name" value="TM_PBP2"/>
    <property type="match status" value="1"/>
</dbReference>
<evidence type="ECO:0000313" key="10">
    <source>
        <dbReference type="Proteomes" id="UP001596470"/>
    </source>
</evidence>
<keyword evidence="6 7" id="KW-0472">Membrane</keyword>
<feature type="transmembrane region" description="Helical" evidence="7">
    <location>
        <begin position="86"/>
        <end position="108"/>
    </location>
</feature>
<keyword evidence="4 7" id="KW-0812">Transmembrane</keyword>
<keyword evidence="3" id="KW-1003">Cell membrane</keyword>
<comment type="subcellular location">
    <subcellularLocation>
        <location evidence="1 7">Cell membrane</location>
        <topology evidence="1 7">Multi-pass membrane protein</topology>
    </subcellularLocation>
</comment>
<reference evidence="10" key="1">
    <citation type="journal article" date="2019" name="Int. J. Syst. Evol. Microbiol.">
        <title>The Global Catalogue of Microorganisms (GCM) 10K type strain sequencing project: providing services to taxonomists for standard genome sequencing and annotation.</title>
        <authorList>
            <consortium name="The Broad Institute Genomics Platform"/>
            <consortium name="The Broad Institute Genome Sequencing Center for Infectious Disease"/>
            <person name="Wu L."/>
            <person name="Ma J."/>
        </authorList>
    </citation>
    <scope>NUCLEOTIDE SEQUENCE [LARGE SCALE GENOMIC DNA]</scope>
    <source>
        <strain evidence="10">KACC 12634</strain>
    </source>
</reference>
<keyword evidence="10" id="KW-1185">Reference proteome</keyword>
<feature type="transmembrane region" description="Helical" evidence="7">
    <location>
        <begin position="194"/>
        <end position="219"/>
    </location>
</feature>
<evidence type="ECO:0000256" key="7">
    <source>
        <dbReference type="RuleBase" id="RU363032"/>
    </source>
</evidence>
<comment type="caution">
    <text evidence="9">The sequence shown here is derived from an EMBL/GenBank/DDBJ whole genome shotgun (WGS) entry which is preliminary data.</text>
</comment>
<dbReference type="EMBL" id="JBHSYS010000002">
    <property type="protein sequence ID" value="MFC6957418.1"/>
    <property type="molecule type" value="Genomic_DNA"/>
</dbReference>
<gene>
    <name evidence="9" type="ORF">ACFQS3_09440</name>
</gene>
<evidence type="ECO:0000313" key="9">
    <source>
        <dbReference type="EMBL" id="MFC6957418.1"/>
    </source>
</evidence>
<keyword evidence="2 7" id="KW-0813">Transport</keyword>
<name>A0ABW2D9F9_9ACTN</name>
<organism evidence="9 10">
    <name type="scientific">Glycomyces mayteni</name>
    <dbReference type="NCBI Taxonomy" id="543887"/>
    <lineage>
        <taxon>Bacteria</taxon>
        <taxon>Bacillati</taxon>
        <taxon>Actinomycetota</taxon>
        <taxon>Actinomycetes</taxon>
        <taxon>Glycomycetales</taxon>
        <taxon>Glycomycetaceae</taxon>
        <taxon>Glycomyces</taxon>
    </lineage>
</organism>
<dbReference type="PANTHER" id="PTHR43744">
    <property type="entry name" value="ABC TRANSPORTER PERMEASE PROTEIN MG189-RELATED-RELATED"/>
    <property type="match status" value="1"/>
</dbReference>
<feature type="domain" description="ABC transmembrane type-1" evidence="8">
    <location>
        <begin position="82"/>
        <end position="273"/>
    </location>
</feature>
<dbReference type="RefSeq" id="WP_382348978.1">
    <property type="nucleotide sequence ID" value="NZ_JBHMBP010000002.1"/>
</dbReference>
<evidence type="ECO:0000259" key="8">
    <source>
        <dbReference type="PROSITE" id="PS50928"/>
    </source>
</evidence>
<evidence type="ECO:0000256" key="3">
    <source>
        <dbReference type="ARBA" id="ARBA00022475"/>
    </source>
</evidence>
<comment type="similarity">
    <text evidence="7">Belongs to the binding-protein-dependent transport system permease family.</text>
</comment>
<dbReference type="PROSITE" id="PS50928">
    <property type="entry name" value="ABC_TM1"/>
    <property type="match status" value="1"/>
</dbReference>